<protein>
    <submittedName>
        <fullName evidence="3">SIMPL domain-containing protein</fullName>
    </submittedName>
</protein>
<dbReference type="Gene3D" id="3.30.70.2970">
    <property type="entry name" value="Protein of unknown function (DUF541), domain 2"/>
    <property type="match status" value="1"/>
</dbReference>
<dbReference type="InterPro" id="IPR007497">
    <property type="entry name" value="SIMPL/DUF541"/>
</dbReference>
<keyword evidence="4" id="KW-1185">Reference proteome</keyword>
<feature type="region of interest" description="Disordered" evidence="1">
    <location>
        <begin position="231"/>
        <end position="259"/>
    </location>
</feature>
<evidence type="ECO:0000313" key="3">
    <source>
        <dbReference type="EMBL" id="MBK1791683.1"/>
    </source>
</evidence>
<feature type="chain" id="PRO_5035184737" evidence="2">
    <location>
        <begin position="20"/>
        <end position="259"/>
    </location>
</feature>
<dbReference type="Pfam" id="PF04402">
    <property type="entry name" value="SIMPL"/>
    <property type="match status" value="1"/>
</dbReference>
<feature type="compositionally biased region" description="Low complexity" evidence="1">
    <location>
        <begin position="238"/>
        <end position="251"/>
    </location>
</feature>
<gene>
    <name evidence="3" type="ORF">JIN82_11020</name>
</gene>
<keyword evidence="2" id="KW-0732">Signal</keyword>
<organism evidence="3 4">
    <name type="scientific">Persicirhabdus sediminis</name>
    <dbReference type="NCBI Taxonomy" id="454144"/>
    <lineage>
        <taxon>Bacteria</taxon>
        <taxon>Pseudomonadati</taxon>
        <taxon>Verrucomicrobiota</taxon>
        <taxon>Verrucomicrobiia</taxon>
        <taxon>Verrucomicrobiales</taxon>
        <taxon>Verrucomicrobiaceae</taxon>
        <taxon>Persicirhabdus</taxon>
    </lineage>
</organism>
<name>A0A8J7MIN9_9BACT</name>
<dbReference type="PANTHER" id="PTHR34387:SF1">
    <property type="entry name" value="PERIPLASMIC IMMUNOGENIC PROTEIN"/>
    <property type="match status" value="1"/>
</dbReference>
<evidence type="ECO:0000313" key="4">
    <source>
        <dbReference type="Proteomes" id="UP000624703"/>
    </source>
</evidence>
<dbReference type="GO" id="GO:0006974">
    <property type="term" value="P:DNA damage response"/>
    <property type="evidence" value="ECO:0007669"/>
    <property type="project" value="TreeGrafter"/>
</dbReference>
<dbReference type="Gene3D" id="3.30.110.170">
    <property type="entry name" value="Protein of unknown function (DUF541), domain 1"/>
    <property type="match status" value="1"/>
</dbReference>
<dbReference type="RefSeq" id="WP_200311702.1">
    <property type="nucleotide sequence ID" value="NZ_JAENIM010000041.1"/>
</dbReference>
<sequence length="259" mass="28344">MKWWLHILASWSISSLAIAEVMEPPHVSVVGSAKLELFPDYMEWVFVVNTEGADPEIVVSEQKEKMKYVKTFLSGNGISIENMRISRVRLNELAGSNGGKGKESYRAINTVVFTSTEFGKYEVIWVGLAKMPSVNIQTVDFELNDEKEQQAKARVKAIDAAKLKARAMAGSLGMALGEPILIEDHTGADRYIHGVLPALDTETDGTGVSPTRGTIPIRSLVQVKFAIYPQTSDDEEPSAPATGAAAKPTPARGIQWKRK</sequence>
<comment type="caution">
    <text evidence="3">The sequence shown here is derived from an EMBL/GenBank/DDBJ whole genome shotgun (WGS) entry which is preliminary data.</text>
</comment>
<dbReference type="Proteomes" id="UP000624703">
    <property type="component" value="Unassembled WGS sequence"/>
</dbReference>
<evidence type="ECO:0000256" key="1">
    <source>
        <dbReference type="SAM" id="MobiDB-lite"/>
    </source>
</evidence>
<reference evidence="3" key="1">
    <citation type="submission" date="2021-01" db="EMBL/GenBank/DDBJ databases">
        <title>Modified the classification status of verrucomicrobia.</title>
        <authorList>
            <person name="Feng X."/>
        </authorList>
    </citation>
    <scope>NUCLEOTIDE SEQUENCE</scope>
    <source>
        <strain evidence="3">_KCTC 22039</strain>
    </source>
</reference>
<evidence type="ECO:0000256" key="2">
    <source>
        <dbReference type="SAM" id="SignalP"/>
    </source>
</evidence>
<accession>A0A8J7MIN9</accession>
<dbReference type="AlphaFoldDB" id="A0A8J7MIN9"/>
<feature type="signal peptide" evidence="2">
    <location>
        <begin position="1"/>
        <end position="19"/>
    </location>
</feature>
<dbReference type="InterPro" id="IPR052022">
    <property type="entry name" value="26kDa_periplasmic_antigen"/>
</dbReference>
<dbReference type="EMBL" id="JAENIM010000041">
    <property type="protein sequence ID" value="MBK1791683.1"/>
    <property type="molecule type" value="Genomic_DNA"/>
</dbReference>
<dbReference type="PANTHER" id="PTHR34387">
    <property type="entry name" value="SLR1258 PROTEIN"/>
    <property type="match status" value="1"/>
</dbReference>
<proteinExistence type="predicted"/>